<dbReference type="STRING" id="883.DvMF_1258"/>
<dbReference type="PANTHER" id="PTHR35841">
    <property type="entry name" value="PHOSPHONATES-BINDING PERIPLASMIC PROTEIN"/>
    <property type="match status" value="1"/>
</dbReference>
<dbReference type="GO" id="GO:0055085">
    <property type="term" value="P:transmembrane transport"/>
    <property type="evidence" value="ECO:0007669"/>
    <property type="project" value="InterPro"/>
</dbReference>
<dbReference type="InterPro" id="IPR005770">
    <property type="entry name" value="PhnD"/>
</dbReference>
<evidence type="ECO:0000256" key="2">
    <source>
        <dbReference type="ARBA" id="ARBA00022729"/>
    </source>
</evidence>
<dbReference type="NCBIfam" id="TIGR01098">
    <property type="entry name" value="3A0109s03R"/>
    <property type="match status" value="1"/>
</dbReference>
<feature type="chain" id="PRO_5002870349" evidence="3">
    <location>
        <begin position="28"/>
        <end position="302"/>
    </location>
</feature>
<dbReference type="KEGG" id="dvm:DvMF_1258"/>
<dbReference type="OrthoDB" id="5457670at2"/>
<feature type="signal peptide" evidence="3">
    <location>
        <begin position="1"/>
        <end position="27"/>
    </location>
</feature>
<dbReference type="GO" id="GO:0043190">
    <property type="term" value="C:ATP-binding cassette (ABC) transporter complex"/>
    <property type="evidence" value="ECO:0007669"/>
    <property type="project" value="InterPro"/>
</dbReference>
<evidence type="ECO:0000313" key="4">
    <source>
        <dbReference type="EMBL" id="ACL08207.1"/>
    </source>
</evidence>
<evidence type="ECO:0000256" key="1">
    <source>
        <dbReference type="ARBA" id="ARBA00007162"/>
    </source>
</evidence>
<dbReference type="PANTHER" id="PTHR35841:SF1">
    <property type="entry name" value="PHOSPHONATES-BINDING PERIPLASMIC PROTEIN"/>
    <property type="match status" value="1"/>
</dbReference>
<keyword evidence="2 3" id="KW-0732">Signal</keyword>
<dbReference type="EMBL" id="CP001197">
    <property type="protein sequence ID" value="ACL08207.1"/>
    <property type="molecule type" value="Genomic_DNA"/>
</dbReference>
<gene>
    <name evidence="4" type="ordered locus">DvMF_1258</name>
</gene>
<comment type="similarity">
    <text evidence="1">Belongs to the phosphate/phosphite/phosphonate binding protein family.</text>
</comment>
<dbReference type="SUPFAM" id="SSF53850">
    <property type="entry name" value="Periplasmic binding protein-like II"/>
    <property type="match status" value="1"/>
</dbReference>
<dbReference type="eggNOG" id="COG3221">
    <property type="taxonomic scope" value="Bacteria"/>
</dbReference>
<proteinExistence type="inferred from homology"/>
<evidence type="ECO:0000256" key="3">
    <source>
        <dbReference type="SAM" id="SignalP"/>
    </source>
</evidence>
<reference evidence="4" key="1">
    <citation type="submission" date="2008-10" db="EMBL/GenBank/DDBJ databases">
        <title>Complete sequence of Desulfovibrio vulgaris str. 'Miyazaki F'.</title>
        <authorList>
            <person name="Lucas S."/>
            <person name="Copeland A."/>
            <person name="Lapidus A."/>
            <person name="Glavina del Rio T."/>
            <person name="Dalin E."/>
            <person name="Tice H."/>
            <person name="Bruce D."/>
            <person name="Goodwin L."/>
            <person name="Pitluck S."/>
            <person name="Sims D."/>
            <person name="Brettin T."/>
            <person name="Detter J.C."/>
            <person name="Han C."/>
            <person name="Larimer F."/>
            <person name="Land M."/>
            <person name="Hauser L."/>
            <person name="Kyrpides N."/>
            <person name="Mikhailova N."/>
            <person name="Hazen T.C."/>
            <person name="Richardson P."/>
        </authorList>
    </citation>
    <scope>NUCLEOTIDE SEQUENCE</scope>
    <source>
        <strain evidence="4">Miyazaki F</strain>
    </source>
</reference>
<protein>
    <submittedName>
        <fullName evidence="4">Phosphonate ABC transporter, periplasmic phosphonate-binding protein</fullName>
    </submittedName>
</protein>
<dbReference type="Gene3D" id="3.40.190.10">
    <property type="entry name" value="Periplasmic binding protein-like II"/>
    <property type="match status" value="2"/>
</dbReference>
<organism evidence="4">
    <name type="scientific">Nitratidesulfovibrio vulgaris (strain DSM 19637 / Miyazaki F)</name>
    <name type="common">Desulfovibrio vulgaris</name>
    <dbReference type="NCBI Taxonomy" id="883"/>
    <lineage>
        <taxon>Bacteria</taxon>
        <taxon>Pseudomonadati</taxon>
        <taxon>Thermodesulfobacteriota</taxon>
        <taxon>Desulfovibrionia</taxon>
        <taxon>Desulfovibrionales</taxon>
        <taxon>Desulfovibrionaceae</taxon>
        <taxon>Nitratidesulfovibrio</taxon>
    </lineage>
</organism>
<name>B8DLE5_NITV9</name>
<dbReference type="Pfam" id="PF12974">
    <property type="entry name" value="Phosphonate-bd"/>
    <property type="match status" value="1"/>
</dbReference>
<dbReference type="AlphaFoldDB" id="B8DLE5"/>
<dbReference type="HOGENOM" id="CLU_051472_6_3_7"/>
<accession>B8DLE5</accession>
<sequence length="302" mass="33245">MGHMFTTPLVVLSLCLALCLSAPGALADDASTGRIFRFGVITLNHPLVIYQQYQPFLDYLSERQPWRFELVLEQRYSAIVDRLQAGTLDIALLAGRTFLQARERTPLEPICAVTGVDGTPTIRSLIVVRDDREDIRTVADLADKRFAFGSPDSTASYLIPLDYLKQHGITLSSFSRWNNLGTHDAVARAVLRGEYDAGAVGEPMAMRYLGSGLRMLAATPPFPGFIIVARAAVPEPVREALRKTLLAIDPASPEVTARSSGWNEVLRHGFVTVDTSVYEAFRAMETRLGLPSQEQPGTEEKP</sequence>